<dbReference type="Pfam" id="PF24809">
    <property type="entry name" value="DUF7708"/>
    <property type="match status" value="1"/>
</dbReference>
<dbReference type="Proteomes" id="UP000799776">
    <property type="component" value="Unassembled WGS sequence"/>
</dbReference>
<feature type="coiled-coil region" evidence="1">
    <location>
        <begin position="295"/>
        <end position="322"/>
    </location>
</feature>
<dbReference type="EMBL" id="ML978711">
    <property type="protein sequence ID" value="KAF2091477.1"/>
    <property type="molecule type" value="Genomic_DNA"/>
</dbReference>
<comment type="caution">
    <text evidence="3">The sequence shown here is derived from an EMBL/GenBank/DDBJ whole genome shotgun (WGS) entry which is preliminary data.</text>
</comment>
<dbReference type="InterPro" id="IPR056125">
    <property type="entry name" value="DUF7708"/>
</dbReference>
<dbReference type="AlphaFoldDB" id="A0A9P4I1J8"/>
<dbReference type="OrthoDB" id="4840035at2759"/>
<evidence type="ECO:0000259" key="2">
    <source>
        <dbReference type="Pfam" id="PF24809"/>
    </source>
</evidence>
<name>A0A9P4I1J8_9PEZI</name>
<keyword evidence="1" id="KW-0175">Coiled coil</keyword>
<protein>
    <recommendedName>
        <fullName evidence="2">DUF7708 domain-containing protein</fullName>
    </recommendedName>
</protein>
<evidence type="ECO:0000256" key="1">
    <source>
        <dbReference type="SAM" id="Coils"/>
    </source>
</evidence>
<organism evidence="3 4">
    <name type="scientific">Saccharata proteae CBS 121410</name>
    <dbReference type="NCBI Taxonomy" id="1314787"/>
    <lineage>
        <taxon>Eukaryota</taxon>
        <taxon>Fungi</taxon>
        <taxon>Dikarya</taxon>
        <taxon>Ascomycota</taxon>
        <taxon>Pezizomycotina</taxon>
        <taxon>Dothideomycetes</taxon>
        <taxon>Dothideomycetes incertae sedis</taxon>
        <taxon>Botryosphaeriales</taxon>
        <taxon>Saccharataceae</taxon>
        <taxon>Saccharata</taxon>
    </lineage>
</organism>
<sequence>MTNAEVIQRMPTGTPGHELGQVLSQERRQDGLISATEPWKRFYEPWQPENEYDCYAQWGSITRSLSIEAESLRKCWSRFQDQLPQEEQVDLRDSEPSVNGLVEMVDILTKARQTQKEQGWSGKTIAFFRRFCSTLHSHKAFIKIVPEGSEYVSLFAGTLTVIIKASANYDNIARGLAKALCVISEHVVECEFELKLYPTEGMQAAVADFYAHIFLFLEDTMKWHMQKRYKRLLRSFNEDFFKKFEDQILNIKDKSEIIRRKFGQSLAAEHRVTRLTVEQTGQDIRLGLTGIQRGQADMARRAEQFATEMEEAKRDRNEQHDRHMRELQRMPWLQHLVAVGQTEEAICSRDEVIINSKNLEDYFSRNRVRLRADLVDSMMIDQEILIRLTEWTKASNAGLLSIAGPNTDVVDHDNPTTAMAANFIDIVARSQVPVVSYFCELQRGTAIREGHTREIQGTVALMYALIRQMVELLLPQFDCHLDFSPERFDRLNGSTQSWEETMSLFNELLEMMPDWLDDRSTARYLKDLVVTLRRSRLKVLITTTGRSRCLLAELPDSELLLMDEQSTSRGGEVMDEWL</sequence>
<feature type="domain" description="DUF7708" evidence="2">
    <location>
        <begin position="127"/>
        <end position="261"/>
    </location>
</feature>
<reference evidence="3" key="1">
    <citation type="journal article" date="2020" name="Stud. Mycol.">
        <title>101 Dothideomycetes genomes: a test case for predicting lifestyles and emergence of pathogens.</title>
        <authorList>
            <person name="Haridas S."/>
            <person name="Albert R."/>
            <person name="Binder M."/>
            <person name="Bloem J."/>
            <person name="Labutti K."/>
            <person name="Salamov A."/>
            <person name="Andreopoulos B."/>
            <person name="Baker S."/>
            <person name="Barry K."/>
            <person name="Bills G."/>
            <person name="Bluhm B."/>
            <person name="Cannon C."/>
            <person name="Castanera R."/>
            <person name="Culley D."/>
            <person name="Daum C."/>
            <person name="Ezra D."/>
            <person name="Gonzalez J."/>
            <person name="Henrissat B."/>
            <person name="Kuo A."/>
            <person name="Liang C."/>
            <person name="Lipzen A."/>
            <person name="Lutzoni F."/>
            <person name="Magnuson J."/>
            <person name="Mondo S."/>
            <person name="Nolan M."/>
            <person name="Ohm R."/>
            <person name="Pangilinan J."/>
            <person name="Park H.-J."/>
            <person name="Ramirez L."/>
            <person name="Alfaro M."/>
            <person name="Sun H."/>
            <person name="Tritt A."/>
            <person name="Yoshinaga Y."/>
            <person name="Zwiers L.-H."/>
            <person name="Turgeon B."/>
            <person name="Goodwin S."/>
            <person name="Spatafora J."/>
            <person name="Crous P."/>
            <person name="Grigoriev I."/>
        </authorList>
    </citation>
    <scope>NUCLEOTIDE SEQUENCE</scope>
    <source>
        <strain evidence="3">CBS 121410</strain>
    </source>
</reference>
<keyword evidence="4" id="KW-1185">Reference proteome</keyword>
<evidence type="ECO:0000313" key="4">
    <source>
        <dbReference type="Proteomes" id="UP000799776"/>
    </source>
</evidence>
<gene>
    <name evidence="3" type="ORF">K490DRAFT_70314</name>
</gene>
<proteinExistence type="predicted"/>
<evidence type="ECO:0000313" key="3">
    <source>
        <dbReference type="EMBL" id="KAF2091477.1"/>
    </source>
</evidence>
<accession>A0A9P4I1J8</accession>